<sequence>MNPCWGFEWKGVGCPPPGVSLNGSRVVPRPGAAPDYSTLSEVKFPAELQSPSVLGPDRRLCKIKCIGGRWVGPLCRPEQGETTKSITKLLKTTL</sequence>
<organism evidence="1 2">
    <name type="scientific">Laodelphax striatellus</name>
    <name type="common">Small brown planthopper</name>
    <name type="synonym">Delphax striatella</name>
    <dbReference type="NCBI Taxonomy" id="195883"/>
    <lineage>
        <taxon>Eukaryota</taxon>
        <taxon>Metazoa</taxon>
        <taxon>Ecdysozoa</taxon>
        <taxon>Arthropoda</taxon>
        <taxon>Hexapoda</taxon>
        <taxon>Insecta</taxon>
        <taxon>Pterygota</taxon>
        <taxon>Neoptera</taxon>
        <taxon>Paraneoptera</taxon>
        <taxon>Hemiptera</taxon>
        <taxon>Auchenorrhyncha</taxon>
        <taxon>Fulgoroidea</taxon>
        <taxon>Delphacidae</taxon>
        <taxon>Criomorphinae</taxon>
        <taxon>Laodelphax</taxon>
    </lineage>
</organism>
<dbReference type="OrthoDB" id="6127264at2759"/>
<evidence type="ECO:0000313" key="2">
    <source>
        <dbReference type="Proteomes" id="UP000291343"/>
    </source>
</evidence>
<dbReference type="Proteomes" id="UP000291343">
    <property type="component" value="Unassembled WGS sequence"/>
</dbReference>
<keyword evidence="2" id="KW-1185">Reference proteome</keyword>
<comment type="caution">
    <text evidence="1">The sequence shown here is derived from an EMBL/GenBank/DDBJ whole genome shotgun (WGS) entry which is preliminary data.</text>
</comment>
<gene>
    <name evidence="1" type="ORF">LSTR_LSTR014781</name>
</gene>
<dbReference type="AlphaFoldDB" id="A0A482WI55"/>
<reference evidence="1 2" key="1">
    <citation type="journal article" date="2017" name="Gigascience">
        <title>Genome sequence of the small brown planthopper, Laodelphax striatellus.</title>
        <authorList>
            <person name="Zhu J."/>
            <person name="Jiang F."/>
            <person name="Wang X."/>
            <person name="Yang P."/>
            <person name="Bao Y."/>
            <person name="Zhao W."/>
            <person name="Wang W."/>
            <person name="Lu H."/>
            <person name="Wang Q."/>
            <person name="Cui N."/>
            <person name="Li J."/>
            <person name="Chen X."/>
            <person name="Luo L."/>
            <person name="Yu J."/>
            <person name="Kang L."/>
            <person name="Cui F."/>
        </authorList>
    </citation>
    <scope>NUCLEOTIDE SEQUENCE [LARGE SCALE GENOMIC DNA]</scope>
    <source>
        <strain evidence="1">Lst14</strain>
    </source>
</reference>
<protein>
    <submittedName>
        <fullName evidence="1">Uncharacterized protein</fullName>
    </submittedName>
</protein>
<dbReference type="EMBL" id="QKKF02035725">
    <property type="protein sequence ID" value="RZF32916.1"/>
    <property type="molecule type" value="Genomic_DNA"/>
</dbReference>
<name>A0A482WI55_LAOST</name>
<evidence type="ECO:0000313" key="1">
    <source>
        <dbReference type="EMBL" id="RZF32916.1"/>
    </source>
</evidence>
<accession>A0A482WI55</accession>
<dbReference type="InParanoid" id="A0A482WI55"/>
<proteinExistence type="predicted"/>